<dbReference type="Proteomes" id="UP000324222">
    <property type="component" value="Unassembled WGS sequence"/>
</dbReference>
<proteinExistence type="predicted"/>
<organism evidence="1 2">
    <name type="scientific">Portunus trituberculatus</name>
    <name type="common">Swimming crab</name>
    <name type="synonym">Neptunus trituberculatus</name>
    <dbReference type="NCBI Taxonomy" id="210409"/>
    <lineage>
        <taxon>Eukaryota</taxon>
        <taxon>Metazoa</taxon>
        <taxon>Ecdysozoa</taxon>
        <taxon>Arthropoda</taxon>
        <taxon>Crustacea</taxon>
        <taxon>Multicrustacea</taxon>
        <taxon>Malacostraca</taxon>
        <taxon>Eumalacostraca</taxon>
        <taxon>Eucarida</taxon>
        <taxon>Decapoda</taxon>
        <taxon>Pleocyemata</taxon>
        <taxon>Brachyura</taxon>
        <taxon>Eubrachyura</taxon>
        <taxon>Portunoidea</taxon>
        <taxon>Portunidae</taxon>
        <taxon>Portuninae</taxon>
        <taxon>Portunus</taxon>
    </lineage>
</organism>
<evidence type="ECO:0000313" key="1">
    <source>
        <dbReference type="EMBL" id="MPC97089.1"/>
    </source>
</evidence>
<dbReference type="EMBL" id="VSRR010108558">
    <property type="protein sequence ID" value="MPC97089.1"/>
    <property type="molecule type" value="Genomic_DNA"/>
</dbReference>
<protein>
    <submittedName>
        <fullName evidence="1">Uncharacterized protein</fullName>
    </submittedName>
</protein>
<gene>
    <name evidence="1" type="ORF">E2C01_092381</name>
</gene>
<accession>A0A5B7JQF0</accession>
<sequence length="54" mass="5997">MENLYAKTRTGIDVRCSRQKSAGVVCTPSATFVSSFHVLPLHESNTLPSTWSVW</sequence>
<name>A0A5B7JQF0_PORTR</name>
<evidence type="ECO:0000313" key="2">
    <source>
        <dbReference type="Proteomes" id="UP000324222"/>
    </source>
</evidence>
<dbReference type="AlphaFoldDB" id="A0A5B7JQF0"/>
<keyword evidence="2" id="KW-1185">Reference proteome</keyword>
<comment type="caution">
    <text evidence="1">The sequence shown here is derived from an EMBL/GenBank/DDBJ whole genome shotgun (WGS) entry which is preliminary data.</text>
</comment>
<reference evidence="1 2" key="1">
    <citation type="submission" date="2019-05" db="EMBL/GenBank/DDBJ databases">
        <title>Another draft genome of Portunus trituberculatus and its Hox gene families provides insights of decapod evolution.</title>
        <authorList>
            <person name="Jeong J.-H."/>
            <person name="Song I."/>
            <person name="Kim S."/>
            <person name="Choi T."/>
            <person name="Kim D."/>
            <person name="Ryu S."/>
            <person name="Kim W."/>
        </authorList>
    </citation>
    <scope>NUCLEOTIDE SEQUENCE [LARGE SCALE GENOMIC DNA]</scope>
    <source>
        <tissue evidence="1">Muscle</tissue>
    </source>
</reference>